<evidence type="ECO:0000313" key="2">
    <source>
        <dbReference type="Proteomes" id="UP001530315"/>
    </source>
</evidence>
<keyword evidence="2" id="KW-1185">Reference proteome</keyword>
<organism evidence="1 2">
    <name type="scientific">Stephanodiscus triporus</name>
    <dbReference type="NCBI Taxonomy" id="2934178"/>
    <lineage>
        <taxon>Eukaryota</taxon>
        <taxon>Sar</taxon>
        <taxon>Stramenopiles</taxon>
        <taxon>Ochrophyta</taxon>
        <taxon>Bacillariophyta</taxon>
        <taxon>Coscinodiscophyceae</taxon>
        <taxon>Thalassiosirophycidae</taxon>
        <taxon>Stephanodiscales</taxon>
        <taxon>Stephanodiscaceae</taxon>
        <taxon>Stephanodiscus</taxon>
    </lineage>
</organism>
<dbReference type="Gene3D" id="3.60.15.10">
    <property type="entry name" value="Ribonuclease Z/Hydroxyacylglutathione hydrolase-like"/>
    <property type="match status" value="1"/>
</dbReference>
<reference evidence="1 2" key="1">
    <citation type="submission" date="2024-10" db="EMBL/GenBank/DDBJ databases">
        <title>Updated reference genomes for cyclostephanoid diatoms.</title>
        <authorList>
            <person name="Roberts W.R."/>
            <person name="Alverson A.J."/>
        </authorList>
    </citation>
    <scope>NUCLEOTIDE SEQUENCE [LARGE SCALE GENOMIC DNA]</scope>
    <source>
        <strain evidence="1 2">AJA276-08</strain>
    </source>
</reference>
<dbReference type="PANTHER" id="PTHR46504">
    <property type="entry name" value="TRNASE Z TRZ1"/>
    <property type="match status" value="1"/>
</dbReference>
<dbReference type="AlphaFoldDB" id="A0ABD3NK13"/>
<evidence type="ECO:0000313" key="1">
    <source>
        <dbReference type="EMBL" id="KAL3776162.1"/>
    </source>
</evidence>
<dbReference type="InterPro" id="IPR036866">
    <property type="entry name" value="RibonucZ/Hydroxyglut_hydro"/>
</dbReference>
<gene>
    <name evidence="1" type="ORF">ACHAW5_005700</name>
</gene>
<evidence type="ECO:0008006" key="3">
    <source>
        <dbReference type="Google" id="ProtNLM"/>
    </source>
</evidence>
<dbReference type="PANTHER" id="PTHR46504:SF2">
    <property type="entry name" value="TRNASE Z TRZ1"/>
    <property type="match status" value="1"/>
</dbReference>
<accession>A0ABD3NK13</accession>
<proteinExistence type="predicted"/>
<dbReference type="Proteomes" id="UP001530315">
    <property type="component" value="Unassembled WGS sequence"/>
</dbReference>
<dbReference type="EMBL" id="JALLAZ020001367">
    <property type="protein sequence ID" value="KAL3776162.1"/>
    <property type="molecule type" value="Genomic_DNA"/>
</dbReference>
<dbReference type="SUPFAM" id="SSF56281">
    <property type="entry name" value="Metallo-hydrolase/oxidoreductase"/>
    <property type="match status" value="1"/>
</dbReference>
<protein>
    <recommendedName>
        <fullName evidence="3">Metallo-beta-lactamase domain-containing protein</fullName>
    </recommendedName>
</protein>
<comment type="caution">
    <text evidence="1">The sequence shown here is derived from an EMBL/GenBank/DDBJ whole genome shotgun (WGS) entry which is preliminary data.</text>
</comment>
<name>A0ABD3NK13_9STRA</name>
<sequence length="462" mass="49967">MTITESLQDRSMVYGQTKQTLLLFDDGHSTTAMSSTHWSTVSTWSKAGVGTCIVLELKDPPPPPPPPSSSSLEDAILHHHQTPTTKSSRTGPRIVFDVGATPCFDDAIPAKYVFLSHGHIDHVGALFSHARAHAMTCGGAGATYFVPAPLLPQVELCRDAMAVLDASTSRPPPDADGEENKGGSRSKSLIDMKLVPVRAGDEMPLRGIKCGSKTSFFMRAFDVDHAGHPALGYVIGSRTTAGLKEEYRMLDGAQIRDLVKSSVSVMADPIERIEVAYTGDTCARGLTKKRRGGDDNLDTTINEGGCKPPPFDIGQLFGAELLFCELTYLDSAEDETRRYVASERGHLHINDIDGIFASHDTYRKGGGISPNVASQGDGEKPTSIVFYHLSAKYQPACHALDLIVEGLPHQLRGRCHVAISSLLSQKEKKTVEDSINELIRPCGCISLAEYLQWKAALLPGRS</sequence>